<evidence type="ECO:0000313" key="2">
    <source>
        <dbReference type="EnsemblFungi" id="EJT80412"/>
    </source>
</evidence>
<reference evidence="3" key="1">
    <citation type="submission" date="2010-07" db="EMBL/GenBank/DDBJ databases">
        <title>The genome sequence of Gaeumannomyces graminis var. tritici strain R3-111a-1.</title>
        <authorList>
            <consortium name="The Broad Institute Genome Sequencing Platform"/>
            <person name="Ma L.-J."/>
            <person name="Dead R."/>
            <person name="Young S."/>
            <person name="Zeng Q."/>
            <person name="Koehrsen M."/>
            <person name="Alvarado L."/>
            <person name="Berlin A."/>
            <person name="Chapman S.B."/>
            <person name="Chen Z."/>
            <person name="Freedman E."/>
            <person name="Gellesch M."/>
            <person name="Goldberg J."/>
            <person name="Griggs A."/>
            <person name="Gujja S."/>
            <person name="Heilman E.R."/>
            <person name="Heiman D."/>
            <person name="Hepburn T."/>
            <person name="Howarth C."/>
            <person name="Jen D."/>
            <person name="Larson L."/>
            <person name="Mehta T."/>
            <person name="Neiman D."/>
            <person name="Pearson M."/>
            <person name="Roberts A."/>
            <person name="Saif S."/>
            <person name="Shea T."/>
            <person name="Shenoy N."/>
            <person name="Sisk P."/>
            <person name="Stolte C."/>
            <person name="Sykes S."/>
            <person name="Walk T."/>
            <person name="White J."/>
            <person name="Yandava C."/>
            <person name="Haas B."/>
            <person name="Nusbaum C."/>
            <person name="Birren B."/>
        </authorList>
    </citation>
    <scope>NUCLEOTIDE SEQUENCE [LARGE SCALE GENOMIC DNA]</scope>
    <source>
        <strain evidence="3">R3-111a-1</strain>
    </source>
</reference>
<dbReference type="AlphaFoldDB" id="J3NGM2"/>
<reference evidence="2" key="5">
    <citation type="submission" date="2018-04" db="UniProtKB">
        <authorList>
            <consortium name="EnsemblFungi"/>
        </authorList>
    </citation>
    <scope>IDENTIFICATION</scope>
    <source>
        <strain evidence="2">R3-111a-1</strain>
    </source>
</reference>
<protein>
    <submittedName>
        <fullName evidence="1 2">Uncharacterized protein</fullName>
    </submittedName>
</protein>
<sequence>MFVAQRIYPDPIISASLDSFFSSVASNQSHLPHHKIFDLYSICFLLSSTRSPASISASPTPQHSIKSLPRSGASQPNCGADAYVPLGCAPVESKGGCERSGSEPAMQNIDPRSTWWRVMSSFGIGSCKSSFIPQAFQLGAEKIQYLKPTDRPVSPKYHLCCMQIDEFGGST</sequence>
<reference evidence="1" key="3">
    <citation type="submission" date="2010-09" db="EMBL/GenBank/DDBJ databases">
        <title>Annotation of Gaeumannomyces graminis var. tritici R3-111a-1.</title>
        <authorList>
            <consortium name="The Broad Institute Genome Sequencing Platform"/>
            <person name="Ma L.-J."/>
            <person name="Dead R."/>
            <person name="Young S.K."/>
            <person name="Zeng Q."/>
            <person name="Gargeya S."/>
            <person name="Fitzgerald M."/>
            <person name="Haas B."/>
            <person name="Abouelleil A."/>
            <person name="Alvarado L."/>
            <person name="Arachchi H.M."/>
            <person name="Berlin A."/>
            <person name="Brown A."/>
            <person name="Chapman S.B."/>
            <person name="Chen Z."/>
            <person name="Dunbar C."/>
            <person name="Freedman E."/>
            <person name="Gearin G."/>
            <person name="Gellesch M."/>
            <person name="Goldberg J."/>
            <person name="Griggs A."/>
            <person name="Gujja S."/>
            <person name="Heiman D."/>
            <person name="Howarth C."/>
            <person name="Larson L."/>
            <person name="Lui A."/>
            <person name="MacDonald P.J.P."/>
            <person name="Mehta T."/>
            <person name="Montmayeur A."/>
            <person name="Murphy C."/>
            <person name="Neiman D."/>
            <person name="Pearson M."/>
            <person name="Priest M."/>
            <person name="Roberts A."/>
            <person name="Saif S."/>
            <person name="Shea T."/>
            <person name="Shenoy N."/>
            <person name="Sisk P."/>
            <person name="Stolte C."/>
            <person name="Sykes S."/>
            <person name="Yandava C."/>
            <person name="Wortman J."/>
            <person name="Nusbaum C."/>
            <person name="Birren B."/>
        </authorList>
    </citation>
    <scope>NUCLEOTIDE SEQUENCE</scope>
    <source>
        <strain evidence="1">R3-111a-1</strain>
    </source>
</reference>
<evidence type="ECO:0000313" key="3">
    <source>
        <dbReference type="Proteomes" id="UP000006039"/>
    </source>
</evidence>
<dbReference type="EMBL" id="GL385395">
    <property type="protein sequence ID" value="EJT80412.1"/>
    <property type="molecule type" value="Genomic_DNA"/>
</dbReference>
<dbReference type="RefSeq" id="XP_009216421.1">
    <property type="nucleotide sequence ID" value="XM_009218157.1"/>
</dbReference>
<name>J3NGM2_GAET3</name>
<organism evidence="1">
    <name type="scientific">Gaeumannomyces tritici (strain R3-111a-1)</name>
    <name type="common">Wheat and barley take-all root rot fungus</name>
    <name type="synonym">Gaeumannomyces graminis var. tritici</name>
    <dbReference type="NCBI Taxonomy" id="644352"/>
    <lineage>
        <taxon>Eukaryota</taxon>
        <taxon>Fungi</taxon>
        <taxon>Dikarya</taxon>
        <taxon>Ascomycota</taxon>
        <taxon>Pezizomycotina</taxon>
        <taxon>Sordariomycetes</taxon>
        <taxon>Sordariomycetidae</taxon>
        <taxon>Magnaporthales</taxon>
        <taxon>Magnaporthaceae</taxon>
        <taxon>Gaeumannomyces</taxon>
    </lineage>
</organism>
<reference evidence="1" key="2">
    <citation type="submission" date="2010-07" db="EMBL/GenBank/DDBJ databases">
        <authorList>
            <consortium name="The Broad Institute Genome Sequencing Platform"/>
            <consortium name="Broad Institute Genome Sequencing Center for Infectious Disease"/>
            <person name="Ma L.-J."/>
            <person name="Dead R."/>
            <person name="Young S."/>
            <person name="Zeng Q."/>
            <person name="Koehrsen M."/>
            <person name="Alvarado L."/>
            <person name="Berlin A."/>
            <person name="Chapman S.B."/>
            <person name="Chen Z."/>
            <person name="Freedman E."/>
            <person name="Gellesch M."/>
            <person name="Goldberg J."/>
            <person name="Griggs A."/>
            <person name="Gujja S."/>
            <person name="Heilman E.R."/>
            <person name="Heiman D."/>
            <person name="Hepburn T."/>
            <person name="Howarth C."/>
            <person name="Jen D."/>
            <person name="Larson L."/>
            <person name="Mehta T."/>
            <person name="Neiman D."/>
            <person name="Pearson M."/>
            <person name="Roberts A."/>
            <person name="Saif S."/>
            <person name="Shea T."/>
            <person name="Shenoy N."/>
            <person name="Sisk P."/>
            <person name="Stolte C."/>
            <person name="Sykes S."/>
            <person name="Walk T."/>
            <person name="White J."/>
            <person name="Yandava C."/>
            <person name="Haas B."/>
            <person name="Nusbaum C."/>
            <person name="Birren B."/>
        </authorList>
    </citation>
    <scope>NUCLEOTIDE SEQUENCE</scope>
    <source>
        <strain evidence="1">R3-111a-1</strain>
    </source>
</reference>
<dbReference type="Proteomes" id="UP000006039">
    <property type="component" value="Unassembled WGS sequence"/>
</dbReference>
<dbReference type="VEuPathDB" id="FungiDB:GGTG_00411"/>
<proteinExistence type="predicted"/>
<dbReference type="GeneID" id="20340869"/>
<gene>
    <name evidence="2" type="primary">20340869</name>
    <name evidence="1" type="ORF">GGTG_00411</name>
</gene>
<reference evidence="2" key="4">
    <citation type="journal article" date="2015" name="G3 (Bethesda)">
        <title>Genome sequences of three phytopathogenic species of the Magnaporthaceae family of fungi.</title>
        <authorList>
            <person name="Okagaki L.H."/>
            <person name="Nunes C.C."/>
            <person name="Sailsbery J."/>
            <person name="Clay B."/>
            <person name="Brown D."/>
            <person name="John T."/>
            <person name="Oh Y."/>
            <person name="Young N."/>
            <person name="Fitzgerald M."/>
            <person name="Haas B.J."/>
            <person name="Zeng Q."/>
            <person name="Young S."/>
            <person name="Adiconis X."/>
            <person name="Fan L."/>
            <person name="Levin J.Z."/>
            <person name="Mitchell T.K."/>
            <person name="Okubara P.A."/>
            <person name="Farman M.L."/>
            <person name="Kohn L.M."/>
            <person name="Birren B."/>
            <person name="Ma L.-J."/>
            <person name="Dean R.A."/>
        </authorList>
    </citation>
    <scope>NUCLEOTIDE SEQUENCE</scope>
    <source>
        <strain evidence="2">R3-111a-1</strain>
    </source>
</reference>
<evidence type="ECO:0000313" key="1">
    <source>
        <dbReference type="EMBL" id="EJT80412.1"/>
    </source>
</evidence>
<dbReference type="HOGENOM" id="CLU_1562952_0_0_1"/>
<keyword evidence="3" id="KW-1185">Reference proteome</keyword>
<accession>J3NGM2</accession>
<dbReference type="EnsemblFungi" id="EJT80412">
    <property type="protein sequence ID" value="EJT80412"/>
    <property type="gene ID" value="GGTG_00411"/>
</dbReference>